<dbReference type="Proteomes" id="UP000197058">
    <property type="component" value="Chromosome"/>
</dbReference>
<keyword evidence="4" id="KW-0472">Membrane</keyword>
<dbReference type="PROSITE" id="PS51257">
    <property type="entry name" value="PROKAR_LIPOPROTEIN"/>
    <property type="match status" value="1"/>
</dbReference>
<dbReference type="SUPFAM" id="SSF53850">
    <property type="entry name" value="Periplasmic binding protein-like II"/>
    <property type="match status" value="1"/>
</dbReference>
<evidence type="ECO:0000313" key="8">
    <source>
        <dbReference type="EMBL" id="ASE33639.1"/>
    </source>
</evidence>
<comment type="subcellular location">
    <subcellularLocation>
        <location evidence="1">Membrane</location>
        <topology evidence="1">Lipid-anchor</topology>
    </subcellularLocation>
</comment>
<dbReference type="Pfam" id="PF03180">
    <property type="entry name" value="Lipoprotein_9"/>
    <property type="match status" value="1"/>
</dbReference>
<evidence type="ECO:0000256" key="5">
    <source>
        <dbReference type="ARBA" id="ARBA00023139"/>
    </source>
</evidence>
<evidence type="ECO:0000256" key="2">
    <source>
        <dbReference type="ARBA" id="ARBA00008973"/>
    </source>
</evidence>
<evidence type="ECO:0000256" key="3">
    <source>
        <dbReference type="ARBA" id="ARBA00022729"/>
    </source>
</evidence>
<feature type="chain" id="PRO_5042501605" evidence="7">
    <location>
        <begin position="19"/>
        <end position="270"/>
    </location>
</feature>
<protein>
    <submittedName>
        <fullName evidence="8">Metal ABC transporter substrate-binding protein</fullName>
    </submittedName>
</protein>
<evidence type="ECO:0000313" key="9">
    <source>
        <dbReference type="Proteomes" id="UP000197058"/>
    </source>
</evidence>
<dbReference type="EMBL" id="CP022046">
    <property type="protein sequence ID" value="ASE33639.1"/>
    <property type="molecule type" value="Genomic_DNA"/>
</dbReference>
<feature type="signal peptide" evidence="7">
    <location>
        <begin position="1"/>
        <end position="18"/>
    </location>
</feature>
<sequence length="270" mass="30366">MKRYIFLALTLILSVVVAACGNNDDKEKKEITIATSPGPYSELFLKGIKPELEKKGYTVKDKDFTELLQADVALQEGSVDVNVDQHKAYMDTFNKERDADLTNITKIPTVPAQIFSNKNKDLKGIKKGDTIAIPQDPSNAARAYRLLEKAGWIKLNADKNDIKITKKNISDNPMNLNIKTMDSANIPRILDEVDYAVIPGSIVYASKVDPAKGLLKEDLVEDLYLQVVVDSKNKDAKWVKDIKEAYQSKGFKKVLDKENKDDYWKIPKQS</sequence>
<gene>
    <name evidence="8" type="ORF">CEP64_03215</name>
</gene>
<dbReference type="InterPro" id="IPR004872">
    <property type="entry name" value="Lipoprotein_NlpA"/>
</dbReference>
<dbReference type="KEGG" id="sscu:CEP64_03215"/>
<dbReference type="RefSeq" id="WP_048540604.1">
    <property type="nucleotide sequence ID" value="NZ_CP022046.2"/>
</dbReference>
<evidence type="ECO:0000256" key="1">
    <source>
        <dbReference type="ARBA" id="ARBA00004635"/>
    </source>
</evidence>
<keyword evidence="5" id="KW-0564">Palmitate</keyword>
<evidence type="ECO:0000256" key="6">
    <source>
        <dbReference type="ARBA" id="ARBA00023288"/>
    </source>
</evidence>
<organism evidence="8 9">
    <name type="scientific">Mammaliicoccus sciuri</name>
    <name type="common">Staphylococcus sciuri</name>
    <dbReference type="NCBI Taxonomy" id="1296"/>
    <lineage>
        <taxon>Bacteria</taxon>
        <taxon>Bacillati</taxon>
        <taxon>Bacillota</taxon>
        <taxon>Bacilli</taxon>
        <taxon>Bacillales</taxon>
        <taxon>Staphylococcaceae</taxon>
        <taxon>Mammaliicoccus</taxon>
    </lineage>
</organism>
<dbReference type="GO" id="GO:0016020">
    <property type="term" value="C:membrane"/>
    <property type="evidence" value="ECO:0007669"/>
    <property type="project" value="UniProtKB-SubCell"/>
</dbReference>
<evidence type="ECO:0000256" key="4">
    <source>
        <dbReference type="ARBA" id="ARBA00023136"/>
    </source>
</evidence>
<keyword evidence="6" id="KW-0449">Lipoprotein</keyword>
<comment type="similarity">
    <text evidence="2">Belongs to the NlpA lipoprotein family.</text>
</comment>
<dbReference type="PANTHER" id="PTHR30429:SF0">
    <property type="entry name" value="METHIONINE-BINDING LIPOPROTEIN METQ"/>
    <property type="match status" value="1"/>
</dbReference>
<proteinExistence type="inferred from homology"/>
<reference evidence="9" key="1">
    <citation type="submission" date="2017-06" db="EMBL/GenBank/DDBJ databases">
        <title>FDA dAtabase for Regulatory Grade micrObial Sequences (FDA-ARGOS): Supporting development and validation of Infectious Disease Dx tests.</title>
        <authorList>
            <person name="Goldberg B."/>
            <person name="Campos J."/>
            <person name="Tallon L."/>
            <person name="Sadzewicz L."/>
            <person name="Sengamalay N."/>
            <person name="Ott S."/>
            <person name="Godinez A."/>
            <person name="Nagaraj S."/>
            <person name="Vavikolanu K."/>
            <person name="Nadendla S."/>
            <person name="George J."/>
            <person name="Geyer C."/>
            <person name="Sichtig H."/>
        </authorList>
    </citation>
    <scope>NUCLEOTIDE SEQUENCE [LARGE SCALE GENOMIC DNA]</scope>
    <source>
        <strain evidence="9">FDAARGOS_285</strain>
    </source>
</reference>
<evidence type="ECO:0000256" key="7">
    <source>
        <dbReference type="SAM" id="SignalP"/>
    </source>
</evidence>
<dbReference type="GeneID" id="48592276"/>
<keyword evidence="3 7" id="KW-0732">Signal</keyword>
<name>A0AAI8GT41_MAMSC</name>
<dbReference type="AlphaFoldDB" id="A0AAI8GT41"/>
<dbReference type="PANTHER" id="PTHR30429">
    <property type="entry name" value="D-METHIONINE-BINDING LIPOPROTEIN METQ"/>
    <property type="match status" value="1"/>
</dbReference>
<dbReference type="Gene3D" id="3.40.190.10">
    <property type="entry name" value="Periplasmic binding protein-like II"/>
    <property type="match status" value="2"/>
</dbReference>
<accession>A0AAI8GT41</accession>